<feature type="region of interest" description="Disordered" evidence="1">
    <location>
        <begin position="129"/>
        <end position="199"/>
    </location>
</feature>
<keyword evidence="4" id="KW-1185">Reference proteome</keyword>
<evidence type="ECO:0008006" key="5">
    <source>
        <dbReference type="Google" id="ProtNLM"/>
    </source>
</evidence>
<evidence type="ECO:0000313" key="3">
    <source>
        <dbReference type="EMBL" id="TWP45609.1"/>
    </source>
</evidence>
<feature type="signal peptide" evidence="2">
    <location>
        <begin position="1"/>
        <end position="24"/>
    </location>
</feature>
<dbReference type="Proteomes" id="UP000316639">
    <property type="component" value="Unassembled WGS sequence"/>
</dbReference>
<organism evidence="3 4">
    <name type="scientific">Lentzea tibetensis</name>
    <dbReference type="NCBI Taxonomy" id="2591470"/>
    <lineage>
        <taxon>Bacteria</taxon>
        <taxon>Bacillati</taxon>
        <taxon>Actinomycetota</taxon>
        <taxon>Actinomycetes</taxon>
        <taxon>Pseudonocardiales</taxon>
        <taxon>Pseudonocardiaceae</taxon>
        <taxon>Lentzea</taxon>
    </lineage>
</organism>
<evidence type="ECO:0000256" key="1">
    <source>
        <dbReference type="SAM" id="MobiDB-lite"/>
    </source>
</evidence>
<dbReference type="Pfam" id="PF03640">
    <property type="entry name" value="Lipoprotein_15"/>
    <property type="match status" value="2"/>
</dbReference>
<dbReference type="OrthoDB" id="597632at2"/>
<dbReference type="InterPro" id="IPR005297">
    <property type="entry name" value="Lipoprotein_repeat"/>
</dbReference>
<proteinExistence type="predicted"/>
<dbReference type="PANTHER" id="PTHR39335:SF1">
    <property type="entry name" value="BLL4220 PROTEIN"/>
    <property type="match status" value="1"/>
</dbReference>
<gene>
    <name evidence="3" type="ORF">FKR81_38850</name>
</gene>
<dbReference type="GO" id="GO:0043448">
    <property type="term" value="P:alkane catabolic process"/>
    <property type="evidence" value="ECO:0007669"/>
    <property type="project" value="TreeGrafter"/>
</dbReference>
<keyword evidence="2" id="KW-0732">Signal</keyword>
<sequence>MRRALALLAVPALALAVSACSAGAAAIPKQAAQGNEAKASDPKAMIAISESPQLGWYLTNGDGRTMYRFDADSSKPPKTTCEGECARKWPPVPADVMPMTAGVDPLVLGVVTRADGSKQLTIGGFPQYTFAEDKAPGDVKGQGSGGKWYATAPTGAKAAPGQGMPGVPGTSQTPQQQQTKPKQQQGSTPTAPPSGGAGY</sequence>
<protein>
    <recommendedName>
        <fullName evidence="5">Lipoprotein</fullName>
    </recommendedName>
</protein>
<dbReference type="RefSeq" id="WP_146359723.1">
    <property type="nucleotide sequence ID" value="NZ_VOBR01000040.1"/>
</dbReference>
<evidence type="ECO:0000256" key="2">
    <source>
        <dbReference type="SAM" id="SignalP"/>
    </source>
</evidence>
<reference evidence="3 4" key="1">
    <citation type="submission" date="2019-07" db="EMBL/GenBank/DDBJ databases">
        <title>Lentzea xizangensis sp. nov., isolated from Qinghai-Tibetan Plateau Soils.</title>
        <authorList>
            <person name="Huang J."/>
        </authorList>
    </citation>
    <scope>NUCLEOTIDE SEQUENCE [LARGE SCALE GENOMIC DNA]</scope>
    <source>
        <strain evidence="3 4">FXJ1.1311</strain>
    </source>
</reference>
<dbReference type="EMBL" id="VOBR01000040">
    <property type="protein sequence ID" value="TWP45609.1"/>
    <property type="molecule type" value="Genomic_DNA"/>
</dbReference>
<dbReference type="PROSITE" id="PS51257">
    <property type="entry name" value="PROKAR_LIPOPROTEIN"/>
    <property type="match status" value="1"/>
</dbReference>
<feature type="chain" id="PRO_5022044011" description="Lipoprotein" evidence="2">
    <location>
        <begin position="25"/>
        <end position="199"/>
    </location>
</feature>
<comment type="caution">
    <text evidence="3">The sequence shown here is derived from an EMBL/GenBank/DDBJ whole genome shotgun (WGS) entry which is preliminary data.</text>
</comment>
<accession>A0A563EGN0</accession>
<feature type="compositionally biased region" description="Low complexity" evidence="1">
    <location>
        <begin position="168"/>
        <end position="189"/>
    </location>
</feature>
<dbReference type="PANTHER" id="PTHR39335">
    <property type="entry name" value="BLL4220 PROTEIN"/>
    <property type="match status" value="1"/>
</dbReference>
<evidence type="ECO:0000313" key="4">
    <source>
        <dbReference type="Proteomes" id="UP000316639"/>
    </source>
</evidence>
<name>A0A563EGN0_9PSEU</name>
<dbReference type="AlphaFoldDB" id="A0A563EGN0"/>
<feature type="compositionally biased region" description="Low complexity" evidence="1">
    <location>
        <begin position="150"/>
        <end position="161"/>
    </location>
</feature>